<dbReference type="AlphaFoldDB" id="A0A0B0PXI2"/>
<sequence length="94" mass="11002">MKRGHTTNAWHEMKLDLKNLKFSLKERERERREAPGSGLRRPRPGNPRESRSITDVCALMEPTPDSGRVLCVDGGVTYDGRVEKSRRAWWRRLR</sequence>
<evidence type="ECO:0000313" key="2">
    <source>
        <dbReference type="EMBL" id="KHG29159.1"/>
    </source>
</evidence>
<name>A0A0B0PXI2_GOSAR</name>
<accession>A0A0B0PXI2</accession>
<evidence type="ECO:0000313" key="3">
    <source>
        <dbReference type="Proteomes" id="UP000032142"/>
    </source>
</evidence>
<organism evidence="2 3">
    <name type="scientific">Gossypium arboreum</name>
    <name type="common">Tree cotton</name>
    <name type="synonym">Gossypium nanking</name>
    <dbReference type="NCBI Taxonomy" id="29729"/>
    <lineage>
        <taxon>Eukaryota</taxon>
        <taxon>Viridiplantae</taxon>
        <taxon>Streptophyta</taxon>
        <taxon>Embryophyta</taxon>
        <taxon>Tracheophyta</taxon>
        <taxon>Spermatophyta</taxon>
        <taxon>Magnoliopsida</taxon>
        <taxon>eudicotyledons</taxon>
        <taxon>Gunneridae</taxon>
        <taxon>Pentapetalae</taxon>
        <taxon>rosids</taxon>
        <taxon>malvids</taxon>
        <taxon>Malvales</taxon>
        <taxon>Malvaceae</taxon>
        <taxon>Malvoideae</taxon>
        <taxon>Gossypium</taxon>
    </lineage>
</organism>
<dbReference type="EMBL" id="KN448231">
    <property type="protein sequence ID" value="KHG29159.1"/>
    <property type="molecule type" value="Genomic_DNA"/>
</dbReference>
<evidence type="ECO:0000256" key="1">
    <source>
        <dbReference type="SAM" id="MobiDB-lite"/>
    </source>
</evidence>
<reference evidence="3" key="1">
    <citation type="submission" date="2014-09" db="EMBL/GenBank/DDBJ databases">
        <authorList>
            <person name="Mudge J."/>
            <person name="Ramaraj T."/>
            <person name="Lindquist I.E."/>
            <person name="Bharti A.K."/>
            <person name="Sundararajan A."/>
            <person name="Cameron C.T."/>
            <person name="Woodward J.E."/>
            <person name="May G.D."/>
            <person name="Brubaker C."/>
            <person name="Broadhvest J."/>
            <person name="Wilkins T.A."/>
        </authorList>
    </citation>
    <scope>NUCLEOTIDE SEQUENCE</scope>
    <source>
        <strain evidence="3">cv. AKA8401</strain>
    </source>
</reference>
<gene>
    <name evidence="2" type="ORF">F383_15554</name>
</gene>
<feature type="region of interest" description="Disordered" evidence="1">
    <location>
        <begin position="26"/>
        <end position="53"/>
    </location>
</feature>
<dbReference type="Proteomes" id="UP000032142">
    <property type="component" value="Unassembled WGS sequence"/>
</dbReference>
<keyword evidence="3" id="KW-1185">Reference proteome</keyword>
<proteinExistence type="predicted"/>
<protein>
    <submittedName>
        <fullName evidence="2">Tropinone reductase</fullName>
    </submittedName>
</protein>